<keyword evidence="5" id="KW-0804">Transcription</keyword>
<reference evidence="8 9" key="1">
    <citation type="submission" date="2021-01" db="EMBL/GenBank/DDBJ databases">
        <title>Whole genome shotgun sequence of Catellatospora chokoriensis NBRC 107358.</title>
        <authorList>
            <person name="Komaki H."/>
            <person name="Tamura T."/>
        </authorList>
    </citation>
    <scope>NUCLEOTIDE SEQUENCE [LARGE SCALE GENOMIC DNA]</scope>
    <source>
        <strain evidence="8 9">NBRC 107358</strain>
    </source>
</reference>
<dbReference type="InterPro" id="IPR036388">
    <property type="entry name" value="WH-like_DNA-bd_sf"/>
</dbReference>
<dbReference type="NCBIfam" id="TIGR02937">
    <property type="entry name" value="sigma70-ECF"/>
    <property type="match status" value="1"/>
</dbReference>
<evidence type="ECO:0000256" key="2">
    <source>
        <dbReference type="ARBA" id="ARBA00023015"/>
    </source>
</evidence>
<dbReference type="Pfam" id="PF04542">
    <property type="entry name" value="Sigma70_r2"/>
    <property type="match status" value="1"/>
</dbReference>
<dbReference type="InterPro" id="IPR007627">
    <property type="entry name" value="RNA_pol_sigma70_r2"/>
</dbReference>
<evidence type="ECO:0000313" key="8">
    <source>
        <dbReference type="EMBL" id="GIF94318.1"/>
    </source>
</evidence>
<dbReference type="Gene3D" id="1.10.1740.10">
    <property type="match status" value="1"/>
</dbReference>
<keyword evidence="3" id="KW-0731">Sigma factor</keyword>
<feature type="domain" description="RNA polymerase sigma-70 region 4" evidence="7">
    <location>
        <begin position="106"/>
        <end position="154"/>
    </location>
</feature>
<keyword evidence="4" id="KW-0238">DNA-binding</keyword>
<dbReference type="SUPFAM" id="SSF88659">
    <property type="entry name" value="Sigma3 and sigma4 domains of RNA polymerase sigma factors"/>
    <property type="match status" value="1"/>
</dbReference>
<dbReference type="Gene3D" id="1.10.10.10">
    <property type="entry name" value="Winged helix-like DNA-binding domain superfamily/Winged helix DNA-binding domain"/>
    <property type="match status" value="1"/>
</dbReference>
<name>A0A8J3NVU5_9ACTN</name>
<comment type="caution">
    <text evidence="8">The sequence shown here is derived from an EMBL/GenBank/DDBJ whole genome shotgun (WGS) entry which is preliminary data.</text>
</comment>
<dbReference type="GO" id="GO:0006352">
    <property type="term" value="P:DNA-templated transcription initiation"/>
    <property type="evidence" value="ECO:0007669"/>
    <property type="project" value="InterPro"/>
</dbReference>
<dbReference type="InterPro" id="IPR014284">
    <property type="entry name" value="RNA_pol_sigma-70_dom"/>
</dbReference>
<feature type="domain" description="RNA polymerase sigma-70 region 2" evidence="6">
    <location>
        <begin position="17"/>
        <end position="77"/>
    </location>
</feature>
<keyword evidence="2" id="KW-0805">Transcription regulation</keyword>
<evidence type="ECO:0000256" key="4">
    <source>
        <dbReference type="ARBA" id="ARBA00023125"/>
    </source>
</evidence>
<dbReference type="SUPFAM" id="SSF88946">
    <property type="entry name" value="Sigma2 domain of RNA polymerase sigma factors"/>
    <property type="match status" value="1"/>
</dbReference>
<evidence type="ECO:0000259" key="7">
    <source>
        <dbReference type="Pfam" id="PF04545"/>
    </source>
</evidence>
<dbReference type="InterPro" id="IPR013324">
    <property type="entry name" value="RNA_pol_sigma_r3/r4-like"/>
</dbReference>
<accession>A0A8J3NVU5</accession>
<dbReference type="RefSeq" id="WP_191844427.1">
    <property type="nucleotide sequence ID" value="NZ_BAAALB010000059.1"/>
</dbReference>
<sequence length="157" mass="18410">MTDVHTPPRPIPAEAVYRDHRDGLVRLAYLLTGSREQAEDLVQQAFATSWDRWSAIDQPLPYLKRAIVNMANDTRRRSIRDRLFRQRARVEPITEVPELDETWAHIKTLPPRQRAVVVLHYYDDRPLNEIAELLSRPAATVRSDLRRALERLRKVLK</sequence>
<gene>
    <name evidence="8" type="ORF">Cch02nite_77620</name>
</gene>
<dbReference type="InterPro" id="IPR039425">
    <property type="entry name" value="RNA_pol_sigma-70-like"/>
</dbReference>
<dbReference type="InterPro" id="IPR007630">
    <property type="entry name" value="RNA_pol_sigma70_r4"/>
</dbReference>
<dbReference type="PANTHER" id="PTHR43133:SF50">
    <property type="entry name" value="ECF RNA POLYMERASE SIGMA FACTOR SIGM"/>
    <property type="match status" value="1"/>
</dbReference>
<organism evidence="8 9">
    <name type="scientific">Catellatospora chokoriensis</name>
    <dbReference type="NCBI Taxonomy" id="310353"/>
    <lineage>
        <taxon>Bacteria</taxon>
        <taxon>Bacillati</taxon>
        <taxon>Actinomycetota</taxon>
        <taxon>Actinomycetes</taxon>
        <taxon>Micromonosporales</taxon>
        <taxon>Micromonosporaceae</taxon>
        <taxon>Catellatospora</taxon>
    </lineage>
</organism>
<evidence type="ECO:0000256" key="5">
    <source>
        <dbReference type="ARBA" id="ARBA00023163"/>
    </source>
</evidence>
<evidence type="ECO:0000313" key="9">
    <source>
        <dbReference type="Proteomes" id="UP000619293"/>
    </source>
</evidence>
<keyword evidence="9" id="KW-1185">Reference proteome</keyword>
<dbReference type="CDD" id="cd06171">
    <property type="entry name" value="Sigma70_r4"/>
    <property type="match status" value="1"/>
</dbReference>
<proteinExistence type="inferred from homology"/>
<evidence type="ECO:0000259" key="6">
    <source>
        <dbReference type="Pfam" id="PF04542"/>
    </source>
</evidence>
<protein>
    <submittedName>
        <fullName evidence="8">RNA polymerase</fullName>
    </submittedName>
</protein>
<dbReference type="AlphaFoldDB" id="A0A8J3NVU5"/>
<dbReference type="GO" id="GO:0016987">
    <property type="term" value="F:sigma factor activity"/>
    <property type="evidence" value="ECO:0007669"/>
    <property type="project" value="UniProtKB-KW"/>
</dbReference>
<evidence type="ECO:0000256" key="1">
    <source>
        <dbReference type="ARBA" id="ARBA00010641"/>
    </source>
</evidence>
<dbReference type="EMBL" id="BONG01000091">
    <property type="protein sequence ID" value="GIF94318.1"/>
    <property type="molecule type" value="Genomic_DNA"/>
</dbReference>
<comment type="similarity">
    <text evidence="1">Belongs to the sigma-70 factor family. ECF subfamily.</text>
</comment>
<dbReference type="InterPro" id="IPR013325">
    <property type="entry name" value="RNA_pol_sigma_r2"/>
</dbReference>
<dbReference type="Pfam" id="PF04545">
    <property type="entry name" value="Sigma70_r4"/>
    <property type="match status" value="1"/>
</dbReference>
<evidence type="ECO:0000256" key="3">
    <source>
        <dbReference type="ARBA" id="ARBA00023082"/>
    </source>
</evidence>
<dbReference type="PANTHER" id="PTHR43133">
    <property type="entry name" value="RNA POLYMERASE ECF-TYPE SIGMA FACTO"/>
    <property type="match status" value="1"/>
</dbReference>
<dbReference type="Proteomes" id="UP000619293">
    <property type="component" value="Unassembled WGS sequence"/>
</dbReference>
<dbReference type="GO" id="GO:0003677">
    <property type="term" value="F:DNA binding"/>
    <property type="evidence" value="ECO:0007669"/>
    <property type="project" value="UniProtKB-KW"/>
</dbReference>